<proteinExistence type="predicted"/>
<accession>A0ABN9A378</accession>
<reference evidence="1" key="1">
    <citation type="submission" date="2023-04" db="EMBL/GenBank/DDBJ databases">
        <authorList>
            <consortium name="ELIXIR-Norway"/>
        </authorList>
    </citation>
    <scope>NUCLEOTIDE SEQUENCE [LARGE SCALE GENOMIC DNA]</scope>
</reference>
<evidence type="ECO:0000313" key="1">
    <source>
        <dbReference type="EMBL" id="CAI9180715.1"/>
    </source>
</evidence>
<protein>
    <submittedName>
        <fullName evidence="1">Uncharacterized protein</fullName>
    </submittedName>
</protein>
<organism evidence="1 2">
    <name type="scientific">Rangifer tarandus platyrhynchus</name>
    <name type="common">Svalbard reindeer</name>
    <dbReference type="NCBI Taxonomy" id="3082113"/>
    <lineage>
        <taxon>Eukaryota</taxon>
        <taxon>Metazoa</taxon>
        <taxon>Chordata</taxon>
        <taxon>Craniata</taxon>
        <taxon>Vertebrata</taxon>
        <taxon>Euteleostomi</taxon>
        <taxon>Mammalia</taxon>
        <taxon>Eutheria</taxon>
        <taxon>Laurasiatheria</taxon>
        <taxon>Artiodactyla</taxon>
        <taxon>Ruminantia</taxon>
        <taxon>Pecora</taxon>
        <taxon>Cervidae</taxon>
        <taxon>Odocoileinae</taxon>
        <taxon>Rangifer</taxon>
    </lineage>
</organism>
<sequence>MSPTKLQTGFLTKDFLRFWMVDICREGHRKRSSPPEETQGTLDLALMETEAGTGRGEVVLHLKRVGSSSSWFSDLLGRRRHKTQAQPSLPLCEVPKNLNLSGLGLGSARNSGPTPWRAAWSLSSVDGESTQAVSGGKPSVAGTL</sequence>
<gene>
    <name evidence="1" type="ORF">MRATA1EN1_LOCUS29677</name>
</gene>
<name>A0ABN9A378_RANTA</name>
<evidence type="ECO:0000313" key="2">
    <source>
        <dbReference type="Proteomes" id="UP001176941"/>
    </source>
</evidence>
<keyword evidence="2" id="KW-1185">Reference proteome</keyword>
<dbReference type="Proteomes" id="UP001176941">
    <property type="component" value="Chromosome X"/>
</dbReference>
<dbReference type="EMBL" id="OX460343">
    <property type="protein sequence ID" value="CAI9180715.1"/>
    <property type="molecule type" value="Genomic_DNA"/>
</dbReference>